<organism evidence="2 3">
    <name type="scientific">Suillus plorans</name>
    <dbReference type="NCBI Taxonomy" id="116603"/>
    <lineage>
        <taxon>Eukaryota</taxon>
        <taxon>Fungi</taxon>
        <taxon>Dikarya</taxon>
        <taxon>Basidiomycota</taxon>
        <taxon>Agaricomycotina</taxon>
        <taxon>Agaricomycetes</taxon>
        <taxon>Agaricomycetidae</taxon>
        <taxon>Boletales</taxon>
        <taxon>Suillineae</taxon>
        <taxon>Suillaceae</taxon>
        <taxon>Suillus</taxon>
    </lineage>
</organism>
<accession>A0A9P7JA07</accession>
<keyword evidence="1" id="KW-0175">Coiled coil</keyword>
<feature type="coiled-coil region" evidence="1">
    <location>
        <begin position="64"/>
        <end position="98"/>
    </location>
</feature>
<comment type="caution">
    <text evidence="2">The sequence shown here is derived from an EMBL/GenBank/DDBJ whole genome shotgun (WGS) entry which is preliminary data.</text>
</comment>
<dbReference type="AlphaFoldDB" id="A0A9P7JA07"/>
<dbReference type="OrthoDB" id="2666774at2759"/>
<evidence type="ECO:0000313" key="3">
    <source>
        <dbReference type="Proteomes" id="UP000719766"/>
    </source>
</evidence>
<gene>
    <name evidence="2" type="ORF">HD556DRAFT_1210808</name>
</gene>
<dbReference type="GeneID" id="64590330"/>
<dbReference type="RefSeq" id="XP_041167955.1">
    <property type="nucleotide sequence ID" value="XM_041296566.1"/>
</dbReference>
<dbReference type="Proteomes" id="UP000719766">
    <property type="component" value="Unassembled WGS sequence"/>
</dbReference>
<evidence type="ECO:0000313" key="2">
    <source>
        <dbReference type="EMBL" id="KAG1810290.1"/>
    </source>
</evidence>
<dbReference type="EMBL" id="JABBWE010000001">
    <property type="protein sequence ID" value="KAG1810290.1"/>
    <property type="molecule type" value="Genomic_DNA"/>
</dbReference>
<evidence type="ECO:0000256" key="1">
    <source>
        <dbReference type="SAM" id="Coils"/>
    </source>
</evidence>
<reference evidence="2" key="1">
    <citation type="journal article" date="2020" name="New Phytol.">
        <title>Comparative genomics reveals dynamic genome evolution in host specialist ectomycorrhizal fungi.</title>
        <authorList>
            <person name="Lofgren L.A."/>
            <person name="Nguyen N.H."/>
            <person name="Vilgalys R."/>
            <person name="Ruytinx J."/>
            <person name="Liao H.L."/>
            <person name="Branco S."/>
            <person name="Kuo A."/>
            <person name="LaButti K."/>
            <person name="Lipzen A."/>
            <person name="Andreopoulos W."/>
            <person name="Pangilinan J."/>
            <person name="Riley R."/>
            <person name="Hundley H."/>
            <person name="Na H."/>
            <person name="Barry K."/>
            <person name="Grigoriev I.V."/>
            <person name="Stajich J.E."/>
            <person name="Kennedy P.G."/>
        </authorList>
    </citation>
    <scope>NUCLEOTIDE SEQUENCE</scope>
    <source>
        <strain evidence="2">S12</strain>
    </source>
</reference>
<feature type="non-terminal residue" evidence="2">
    <location>
        <position position="168"/>
    </location>
</feature>
<keyword evidence="3" id="KW-1185">Reference proteome</keyword>
<protein>
    <submittedName>
        <fullName evidence="2">Uncharacterized protein</fullName>
    </submittedName>
</protein>
<name>A0A9P7JA07_9AGAM</name>
<sequence>APLSPDVEFHDPVRTSDCAVEQEMLDHGILTREDLDLMVHGSELPNLGPNFHSPEALLAAVDHFSEYNAEQRAAARQLKKMLEEIHNQQERADDEVIEEELLDADGEFDDLQGYQDPGNAELEDVLVTTGQTGEDDPDPFITDDVFAGSLDTNLSHVPPHLLTIYALV</sequence>
<proteinExistence type="predicted"/>
<feature type="non-terminal residue" evidence="2">
    <location>
        <position position="1"/>
    </location>
</feature>